<accession>A0ACC1XZ91</accession>
<comment type="caution">
    <text evidence="1">The sequence shown here is derived from an EMBL/GenBank/DDBJ whole genome shotgun (WGS) entry which is preliminary data.</text>
</comment>
<evidence type="ECO:0000313" key="2">
    <source>
        <dbReference type="Proteomes" id="UP001164539"/>
    </source>
</evidence>
<keyword evidence="2" id="KW-1185">Reference proteome</keyword>
<evidence type="ECO:0000313" key="1">
    <source>
        <dbReference type="EMBL" id="KAJ4716540.1"/>
    </source>
</evidence>
<dbReference type="Proteomes" id="UP001164539">
    <property type="component" value="Chromosome 6"/>
</dbReference>
<gene>
    <name evidence="1" type="ORF">OWV82_011541</name>
</gene>
<proteinExistence type="predicted"/>
<organism evidence="1 2">
    <name type="scientific">Melia azedarach</name>
    <name type="common">Chinaberry tree</name>
    <dbReference type="NCBI Taxonomy" id="155640"/>
    <lineage>
        <taxon>Eukaryota</taxon>
        <taxon>Viridiplantae</taxon>
        <taxon>Streptophyta</taxon>
        <taxon>Embryophyta</taxon>
        <taxon>Tracheophyta</taxon>
        <taxon>Spermatophyta</taxon>
        <taxon>Magnoliopsida</taxon>
        <taxon>eudicotyledons</taxon>
        <taxon>Gunneridae</taxon>
        <taxon>Pentapetalae</taxon>
        <taxon>rosids</taxon>
        <taxon>malvids</taxon>
        <taxon>Sapindales</taxon>
        <taxon>Meliaceae</taxon>
        <taxon>Melia</taxon>
    </lineage>
</organism>
<sequence>MSDHLAQSDHDNDGIAGQSVRLYQSVWMAHWMHTTCKPGSESHDPLSLECRYREDGDSKQLGPEILPTVSNSAKGIKEVSESGRVNIMKQNLKLSSARLGKERLESQSFPKFNLSQDRDSAMALRNVASGRGVVSETGTSSGGGHFQDEGVPGNMEQQMKSPHSLEKKSLAISTSFQHDVGSGSKIVPYQNDIGKFPVHSFMWQQEELNQPSHFVTSKEHCKNTKFQSYSMPLVPEKKMNNPLDFRRSGTSSSRQNNMPLLLHDPSAINDQVPVFVGKQCEDLRSYSNWSSPLGMAKSEALFHDFCSVPRIPHSLRDVETMRVCTTLDSVQELSRRPPMLSQTMHHFLVTKKTGVNLSEGSQMCRDSTFSANLNGKLLNRFVGLSPGFGFHGQQGVKLQALGSSMDSEGKGNLGDAGTSAVCLKNESSAETDTMDMDVLHKGNFLGEVSSPTNKITEGGQMSASKAAISSPREETGSRIPNTELPDMNDEVPAPPAVTSSADDRETSTSRTQSLDVDHLLSHAELPRNSKSSAFPDDHVESAPSSRWVKRLKLSASGSLGLGTKSSKMEEASSNEKLSNFFSKIMKRSMTSSEQTMGNKEPMALDQSALLLRNGESSSAESVRKTQDATHFSPWIRRWCHRRDAASLSHNHEASVVCEPQSSNAVLDEIRKKQFPSLAAMALVGKALNSFKACEFRKKGTYIVWNS</sequence>
<reference evidence="1 2" key="1">
    <citation type="journal article" date="2023" name="Science">
        <title>Complex scaffold remodeling in plant triterpene biosynthesis.</title>
        <authorList>
            <person name="De La Pena R."/>
            <person name="Hodgson H."/>
            <person name="Liu J.C."/>
            <person name="Stephenson M.J."/>
            <person name="Martin A.C."/>
            <person name="Owen C."/>
            <person name="Harkess A."/>
            <person name="Leebens-Mack J."/>
            <person name="Jimenez L.E."/>
            <person name="Osbourn A."/>
            <person name="Sattely E.S."/>
        </authorList>
    </citation>
    <scope>NUCLEOTIDE SEQUENCE [LARGE SCALE GENOMIC DNA]</scope>
    <source>
        <strain evidence="2">cv. JPN11</strain>
        <tissue evidence="1">Leaf</tissue>
    </source>
</reference>
<dbReference type="EMBL" id="CM051399">
    <property type="protein sequence ID" value="KAJ4716540.1"/>
    <property type="molecule type" value="Genomic_DNA"/>
</dbReference>
<protein>
    <submittedName>
        <fullName evidence="1">F-box protein</fullName>
    </submittedName>
</protein>
<name>A0ACC1XZ91_MELAZ</name>